<proteinExistence type="predicted"/>
<dbReference type="EMBL" id="CP095066">
    <property type="protein sequence ID" value="UOQ69546.1"/>
    <property type="molecule type" value="Genomic_DNA"/>
</dbReference>
<keyword evidence="2" id="KW-1185">Reference proteome</keyword>
<evidence type="ECO:0000313" key="2">
    <source>
        <dbReference type="Proteomes" id="UP000830401"/>
    </source>
</evidence>
<reference evidence="1" key="1">
    <citation type="submission" date="2022-04" db="EMBL/GenBank/DDBJ databases">
        <title>Hymenobacter sp. isolated from the air.</title>
        <authorList>
            <person name="Won M."/>
            <person name="Lee C.-M."/>
            <person name="Woen H.-Y."/>
            <person name="Kwon S.-W."/>
        </authorList>
    </citation>
    <scope>NUCLEOTIDE SEQUENCE</scope>
    <source>
        <strain evidence="1">5420S-77</strain>
        <plasmid evidence="1">unnamed5</plasmid>
    </source>
</reference>
<sequence length="481" mass="55260">MLRATLDQLPAGPVDPPAPRGVWLASIMDGLDYLALLADTQGETRSSLELAQASLMSLQLLPCPDDPAQAEAWWSRVEAQHYRYSWHTLSPDQRSNKFIVWRYANYVCSVRLAAESFCEAAGEWYGHERASNQLWTATWHALEGLRQGLRLCYALGQQQDLTSDQDGRNQWLAIKLLLDHYLQAQRKLAAMIRRNQQPNRDMSLWVQAMLDAESTPWEQTQVGGDMFRAEAVREELYKTLPTKGYSLDTHKRLAELVASLTERVVDDTFNKARQEVDSLAYCREEDQVYQHVLENLLWQEYLQHLKALSTKEGEPVIPVPEQGLTKADERAYYETYLAAHPELVAPPEVLNLAPTLRSMIECRAEYEFLLEQPTLPTRTQALQQLLQEPVITHLAERAFTPEPAPAVGHYALYWRYEPFHQYPDPVGSWGLQLGLHLSRVCLNAARDQGFFFYDLDHNQYVLGHVALVRKQHGRWVLHNEE</sequence>
<gene>
    <name evidence="1" type="ORF">MUN86_28310</name>
</gene>
<dbReference type="Proteomes" id="UP000830401">
    <property type="component" value="Plasmid unnamed5"/>
</dbReference>
<geneLocation type="plasmid" evidence="1 2">
    <name>unnamed5</name>
</geneLocation>
<accession>A0ABY4GF33</accession>
<name>A0ABY4GF33_9BACT</name>
<evidence type="ECO:0000313" key="1">
    <source>
        <dbReference type="EMBL" id="UOQ69546.1"/>
    </source>
</evidence>
<protein>
    <submittedName>
        <fullName evidence="1">Uncharacterized protein</fullName>
    </submittedName>
</protein>
<organism evidence="1 2">
    <name type="scientific">Hymenobacter volaticus</name>
    <dbReference type="NCBI Taxonomy" id="2932254"/>
    <lineage>
        <taxon>Bacteria</taxon>
        <taxon>Pseudomonadati</taxon>
        <taxon>Bacteroidota</taxon>
        <taxon>Cytophagia</taxon>
        <taxon>Cytophagales</taxon>
        <taxon>Hymenobacteraceae</taxon>
        <taxon>Hymenobacter</taxon>
    </lineage>
</organism>
<keyword evidence="1" id="KW-0614">Plasmid</keyword>
<dbReference type="RefSeq" id="WP_245127379.1">
    <property type="nucleotide sequence ID" value="NZ_CP095066.1"/>
</dbReference>